<dbReference type="Pfam" id="PF13181">
    <property type="entry name" value="TPR_8"/>
    <property type="match status" value="2"/>
</dbReference>
<reference evidence="4" key="1">
    <citation type="submission" date="2022-11" db="EMBL/GenBank/DDBJ databases">
        <title>Salinimicrobium profundisediminis sp. nov., isolated from deep-sea sediment of the Mariana Trench.</title>
        <authorList>
            <person name="Fu H."/>
        </authorList>
    </citation>
    <scope>NUCLEOTIDE SEQUENCE</scope>
    <source>
        <strain evidence="4">MT39</strain>
    </source>
</reference>
<dbReference type="InterPro" id="IPR019734">
    <property type="entry name" value="TPR_rpt"/>
</dbReference>
<feature type="repeat" description="TPR" evidence="1">
    <location>
        <begin position="294"/>
        <end position="327"/>
    </location>
</feature>
<accession>A0A9X3CWA4</accession>
<keyword evidence="2" id="KW-0175">Coiled coil</keyword>
<evidence type="ECO:0000256" key="1">
    <source>
        <dbReference type="PROSITE-ProRule" id="PRU00339"/>
    </source>
</evidence>
<protein>
    <recommendedName>
        <fullName evidence="6">Tetratricopeptide repeat protein</fullName>
    </recommendedName>
</protein>
<evidence type="ECO:0000313" key="4">
    <source>
        <dbReference type="EMBL" id="MCX2838107.1"/>
    </source>
</evidence>
<dbReference type="AlphaFoldDB" id="A0A9X3CWA4"/>
<feature type="coiled-coil region" evidence="2">
    <location>
        <begin position="165"/>
        <end position="200"/>
    </location>
</feature>
<dbReference type="PROSITE" id="PS50005">
    <property type="entry name" value="TPR"/>
    <property type="match status" value="2"/>
</dbReference>
<name>A0A9X3CWA4_9FLAO</name>
<dbReference type="Proteomes" id="UP001148482">
    <property type="component" value="Unassembled WGS sequence"/>
</dbReference>
<proteinExistence type="predicted"/>
<keyword evidence="1" id="KW-0802">TPR repeat</keyword>
<keyword evidence="5" id="KW-1185">Reference proteome</keyword>
<feature type="signal peptide" evidence="3">
    <location>
        <begin position="1"/>
        <end position="23"/>
    </location>
</feature>
<organism evidence="4 5">
    <name type="scientific">Salinimicrobium profundisediminis</name>
    <dbReference type="NCBI Taxonomy" id="2994553"/>
    <lineage>
        <taxon>Bacteria</taxon>
        <taxon>Pseudomonadati</taxon>
        <taxon>Bacteroidota</taxon>
        <taxon>Flavobacteriia</taxon>
        <taxon>Flavobacteriales</taxon>
        <taxon>Flavobacteriaceae</taxon>
        <taxon>Salinimicrobium</taxon>
    </lineage>
</organism>
<feature type="repeat" description="TPR" evidence="1">
    <location>
        <begin position="331"/>
        <end position="364"/>
    </location>
</feature>
<dbReference type="SMART" id="SM00028">
    <property type="entry name" value="TPR"/>
    <property type="match status" value="2"/>
</dbReference>
<evidence type="ECO:0008006" key="6">
    <source>
        <dbReference type="Google" id="ProtNLM"/>
    </source>
</evidence>
<sequence>MKTKVILFLSGVVLGTGALQAQANQECATTAALAYSDAKAKNYDAAWTRIQTLREECPSYHIATYQYGERILKDRLDNAPDAEKESVAQELIKLYKERLQHFPAKTDAGDVNADIAQLMFDVKLGSTEEQYEAFDKAFEADPNSLNAKSLYTYFYLLVELQDSGKKDLQEVFDKYDVVIAKLEEQENETAESLASLIEKQEAGEELSSKDKARLNAYEKNLVAYSAVKGSINAKLGQRADCTNLIPLYSKDFEAKNGDTEWLKRVNSRLSAKDCTEDPLFVKVSEALHKLEPSASSAYSLGQLAEANGNQSKALEYYNQAAELQKDPSARASIYYKIANQYKDKGQFGQARNMYRKAISSKPSFGRAYLQISNMIAQSANNCGNTAFEKRAVYWKAAEYAERAARVDPSISSTANETASAYRGRAPQRSDIFQNDMQGKTINIGCWIGESIRVPNL</sequence>
<feature type="chain" id="PRO_5040824227" description="Tetratricopeptide repeat protein" evidence="3">
    <location>
        <begin position="24"/>
        <end position="456"/>
    </location>
</feature>
<gene>
    <name evidence="4" type="ORF">OQ279_08055</name>
</gene>
<dbReference type="Gene3D" id="1.25.40.10">
    <property type="entry name" value="Tetratricopeptide repeat domain"/>
    <property type="match status" value="1"/>
</dbReference>
<comment type="caution">
    <text evidence="4">The sequence shown here is derived from an EMBL/GenBank/DDBJ whole genome shotgun (WGS) entry which is preliminary data.</text>
</comment>
<evidence type="ECO:0000256" key="3">
    <source>
        <dbReference type="SAM" id="SignalP"/>
    </source>
</evidence>
<dbReference type="SUPFAM" id="SSF48452">
    <property type="entry name" value="TPR-like"/>
    <property type="match status" value="1"/>
</dbReference>
<dbReference type="RefSeq" id="WP_266069361.1">
    <property type="nucleotide sequence ID" value="NZ_JAPJDA010000011.1"/>
</dbReference>
<evidence type="ECO:0000256" key="2">
    <source>
        <dbReference type="SAM" id="Coils"/>
    </source>
</evidence>
<dbReference type="InterPro" id="IPR011990">
    <property type="entry name" value="TPR-like_helical_dom_sf"/>
</dbReference>
<dbReference type="EMBL" id="JAPJDA010000011">
    <property type="protein sequence ID" value="MCX2838107.1"/>
    <property type="molecule type" value="Genomic_DNA"/>
</dbReference>
<evidence type="ECO:0000313" key="5">
    <source>
        <dbReference type="Proteomes" id="UP001148482"/>
    </source>
</evidence>
<keyword evidence="3" id="KW-0732">Signal</keyword>